<feature type="compositionally biased region" description="Basic and acidic residues" evidence="1">
    <location>
        <begin position="1"/>
        <end position="11"/>
    </location>
</feature>
<evidence type="ECO:0000256" key="1">
    <source>
        <dbReference type="SAM" id="MobiDB-lite"/>
    </source>
</evidence>
<name>A0ABY4FPL6_9MICO</name>
<gene>
    <name evidence="3" type="ORF">MUN78_05005</name>
</gene>
<evidence type="ECO:0000313" key="4">
    <source>
        <dbReference type="Proteomes" id="UP000831786"/>
    </source>
</evidence>
<feature type="compositionally biased region" description="Low complexity" evidence="1">
    <location>
        <begin position="20"/>
        <end position="46"/>
    </location>
</feature>
<accession>A0ABY4FPL6</accession>
<evidence type="ECO:0000313" key="3">
    <source>
        <dbReference type="EMBL" id="UOQ58207.1"/>
    </source>
</evidence>
<keyword evidence="2" id="KW-0812">Transmembrane</keyword>
<keyword evidence="4" id="KW-1185">Reference proteome</keyword>
<dbReference type="RefSeq" id="WP_244693438.1">
    <property type="nucleotide sequence ID" value="NZ_CP095044.1"/>
</dbReference>
<reference evidence="3 4" key="1">
    <citation type="submission" date="2022-04" db="EMBL/GenBank/DDBJ databases">
        <title>Leucobacter sp. isolated from rhizosphere of garlic.</title>
        <authorList>
            <person name="Won M."/>
            <person name="Lee C.-M."/>
            <person name="Woen H.-Y."/>
            <person name="Kwon S.-W."/>
        </authorList>
    </citation>
    <scope>NUCLEOTIDE SEQUENCE [LARGE SCALE GENOMIC DNA]</scope>
    <source>
        <strain evidence="3 4">H21R-40</strain>
    </source>
</reference>
<dbReference type="Proteomes" id="UP000831786">
    <property type="component" value="Chromosome"/>
</dbReference>
<keyword evidence="2" id="KW-1133">Transmembrane helix</keyword>
<feature type="transmembrane region" description="Helical" evidence="2">
    <location>
        <begin position="109"/>
        <end position="128"/>
    </location>
</feature>
<feature type="region of interest" description="Disordered" evidence="1">
    <location>
        <begin position="1"/>
        <end position="57"/>
    </location>
</feature>
<evidence type="ECO:0000256" key="2">
    <source>
        <dbReference type="SAM" id="Phobius"/>
    </source>
</evidence>
<organism evidence="3 4">
    <name type="scientific">Leucobacter allii</name>
    <dbReference type="NCBI Taxonomy" id="2932247"/>
    <lineage>
        <taxon>Bacteria</taxon>
        <taxon>Bacillati</taxon>
        <taxon>Actinomycetota</taxon>
        <taxon>Actinomycetes</taxon>
        <taxon>Micrococcales</taxon>
        <taxon>Microbacteriaceae</taxon>
        <taxon>Leucobacter</taxon>
    </lineage>
</organism>
<feature type="transmembrane region" description="Helical" evidence="2">
    <location>
        <begin position="137"/>
        <end position="156"/>
    </location>
</feature>
<evidence type="ECO:0008006" key="5">
    <source>
        <dbReference type="Google" id="ProtNLM"/>
    </source>
</evidence>
<keyword evidence="2" id="KW-0472">Membrane</keyword>
<sequence>MRKKTPREPRESALASGWTVEGEGAGIAEEPPVADPVAAIDAATADPPEPGEEGAPRQMSNGALVVLGVFGGLYMLYAWGWLVIAQAYAEFTAFTAAGSGALGQTLQQILLWAAPGAPVLWFLAALAASRGGRTRRLALLLLVGAVVLLPLPMLVASGA</sequence>
<protein>
    <recommendedName>
        <fullName evidence="5">DNA polymerase III subunit gamma/tau</fullName>
    </recommendedName>
</protein>
<dbReference type="EMBL" id="CP095045">
    <property type="protein sequence ID" value="UOQ58207.1"/>
    <property type="molecule type" value="Genomic_DNA"/>
</dbReference>
<feature type="transmembrane region" description="Helical" evidence="2">
    <location>
        <begin position="64"/>
        <end position="89"/>
    </location>
</feature>
<proteinExistence type="predicted"/>